<organism evidence="1 2">
    <name type="scientific">Cardiobacterium valvarum F0432</name>
    <dbReference type="NCBI Taxonomy" id="797473"/>
    <lineage>
        <taxon>Bacteria</taxon>
        <taxon>Pseudomonadati</taxon>
        <taxon>Pseudomonadota</taxon>
        <taxon>Gammaproteobacteria</taxon>
        <taxon>Cardiobacteriales</taxon>
        <taxon>Cardiobacteriaceae</taxon>
        <taxon>Cardiobacterium</taxon>
    </lineage>
</organism>
<dbReference type="EMBL" id="AGCM01000189">
    <property type="protein sequence ID" value="EHM49932.1"/>
    <property type="molecule type" value="Genomic_DNA"/>
</dbReference>
<evidence type="ECO:0000313" key="1">
    <source>
        <dbReference type="EMBL" id="EHM49932.1"/>
    </source>
</evidence>
<dbReference type="RefSeq" id="WP_006986907.1">
    <property type="nucleotide sequence ID" value="NZ_JH417969.1"/>
</dbReference>
<dbReference type="STRING" id="797473.HMPREF9080_02923"/>
<gene>
    <name evidence="1" type="ORF">HMPREF9080_02923</name>
</gene>
<proteinExistence type="predicted"/>
<protein>
    <submittedName>
        <fullName evidence="1">Uncharacterized protein</fullName>
    </submittedName>
</protein>
<evidence type="ECO:0000313" key="2">
    <source>
        <dbReference type="Proteomes" id="UP000004750"/>
    </source>
</evidence>
<comment type="caution">
    <text evidence="1">The sequence shown here is derived from an EMBL/GenBank/DDBJ whole genome shotgun (WGS) entry which is preliminary data.</text>
</comment>
<accession>G9ZJF4</accession>
<dbReference type="HOGENOM" id="CLU_1335962_0_0_6"/>
<name>G9ZJF4_9GAMM</name>
<reference evidence="1 2" key="1">
    <citation type="submission" date="2011-08" db="EMBL/GenBank/DDBJ databases">
        <authorList>
            <person name="Weinstock G."/>
            <person name="Sodergren E."/>
            <person name="Clifton S."/>
            <person name="Fulton L."/>
            <person name="Fulton B."/>
            <person name="Courtney L."/>
            <person name="Fronick C."/>
            <person name="Harrison M."/>
            <person name="Strong C."/>
            <person name="Farmer C."/>
            <person name="Delahaunty K."/>
            <person name="Markovic C."/>
            <person name="Hall O."/>
            <person name="Minx P."/>
            <person name="Tomlinson C."/>
            <person name="Mitreva M."/>
            <person name="Hou S."/>
            <person name="Chen J."/>
            <person name="Wollam A."/>
            <person name="Pepin K.H."/>
            <person name="Johnson M."/>
            <person name="Bhonagiri V."/>
            <person name="Zhang X."/>
            <person name="Suruliraj S."/>
            <person name="Warren W."/>
            <person name="Chinwalla A."/>
            <person name="Mardis E.R."/>
            <person name="Wilson R.K."/>
        </authorList>
    </citation>
    <scope>NUCLEOTIDE SEQUENCE [LARGE SCALE GENOMIC DNA]</scope>
    <source>
        <strain evidence="1 2">F0432</strain>
    </source>
</reference>
<dbReference type="Proteomes" id="UP000004750">
    <property type="component" value="Unassembled WGS sequence"/>
</dbReference>
<dbReference type="AlphaFoldDB" id="G9ZJF4"/>
<sequence>MLPIETNPNSLPTADLQAMSTEMLKAQLAKAVSITAEYLAYIAMVWQELERRGEDMTAMRHGLMAYVPMIANKELDARVVVNYAGQKTLIALMSNLPLQEQQALIERGSVDIVELGDDKQQLVRTIALGDLTASQAYQAFGDGEIRPVPQQYQLLLLRDKEGIRRPTRRARVTSNIKIDGDYLVIANTHKLSLTTLRQFLREHNIE</sequence>